<dbReference type="EMBL" id="MBFA02000034">
    <property type="protein sequence ID" value="MUP13356.1"/>
    <property type="molecule type" value="Genomic_DNA"/>
</dbReference>
<evidence type="ECO:0000256" key="1">
    <source>
        <dbReference type="SAM" id="Coils"/>
    </source>
</evidence>
<evidence type="ECO:0000313" key="3">
    <source>
        <dbReference type="EMBL" id="MUP13356.1"/>
    </source>
</evidence>
<evidence type="ECO:0000313" key="2">
    <source>
        <dbReference type="EMBL" id="MUO45630.1"/>
    </source>
</evidence>
<gene>
    <name evidence="3" type="ORF">BBK91_026330</name>
    <name evidence="2" type="ORF">BBL17_028160</name>
</gene>
<dbReference type="Proteomes" id="UP000179454">
    <property type="component" value="Unassembled WGS sequence"/>
</dbReference>
<comment type="caution">
    <text evidence="3">The sequence shown here is derived from an EMBL/GenBank/DDBJ whole genome shotgun (WGS) entry which is preliminary data.</text>
</comment>
<dbReference type="EMBL" id="MBFE02000045">
    <property type="protein sequence ID" value="MUO45630.1"/>
    <property type="molecule type" value="Genomic_DNA"/>
</dbReference>
<accession>A0ABD6HFU6</accession>
<dbReference type="Proteomes" id="UP000179536">
    <property type="component" value="Unassembled WGS sequence"/>
</dbReference>
<name>A0ABD6HFU6_AGRVI</name>
<organism evidence="3 5">
    <name type="scientific">Agrobacterium vitis</name>
    <name type="common">Rhizobium vitis</name>
    <dbReference type="NCBI Taxonomy" id="373"/>
    <lineage>
        <taxon>Bacteria</taxon>
        <taxon>Pseudomonadati</taxon>
        <taxon>Pseudomonadota</taxon>
        <taxon>Alphaproteobacteria</taxon>
        <taxon>Hyphomicrobiales</taxon>
        <taxon>Rhizobiaceae</taxon>
        <taxon>Rhizobium/Agrobacterium group</taxon>
        <taxon>Agrobacterium</taxon>
    </lineage>
</organism>
<evidence type="ECO:0000313" key="4">
    <source>
        <dbReference type="Proteomes" id="UP000179454"/>
    </source>
</evidence>
<sequence>MRSIVQTFCTAALLSCAVHQAGAEDEIRKRLASPFGISDARGVDAIGETLISSRDRAELGYWFYQQDTLAAVSNAQESQNSTIYLGYGVKGIGRAVGAGGGAFGGGFGPAIGGAATIGGAVVGGYVEDYGDKLIRQGGQLAAAAVTNYLHKEYGRIIRPNGTIDQERLRSFGEENFARMLRDPRFIEQVGDSALMADFKAQITLDQLGVVLKDNKSLLLSSEKTGRQLTELDKGYREVKSLQLKTLGRLDAQGQVLGSIEGKLDRQTLIVSTIATSKLPPRQILALSQAGAFTLDAPVVQALETAASAQELQADFNKAAGVFRDMSTALDVLGVDPEFTRATNGIGNVLSAGGGLAAAITLGEPFSIFSSGAAFLGSVKSLFGGKQEDPTQAALRNVFREIQRLSQQIERNHRQQMEALRRIAEKLESLEDTVNRRFAELELDVAYILQDTRELLYEDVRVCERLVEEFRLAENQALLARGLLGFSLFFETDNRALDYARCMNGLIARQRVISERDFSGMLRADSVEEADTGAHGGKRREAVRRIEQRVLQPTVDYIRLMADGDNAEVVARKLFRPVATLCQALSYHDPEAASCEGAPPSSWPDSRIDRSQYNPGQGALLSPTTAVLLSGFTRAVAPWNGILIERTTGAAARVMSEDEVASVSRRSASRRTRHVLALANATDVLDLNIAQANLLAGVPVIDKASDILDKKIIPAYAQARLMKTPAAINQMLAAPPPNRALPGPNCVAGSEEWNTLCLMEASPTFAKNVVRALVLKRLKARGATINEWRQAIRSPFSDRMREIIGHDVLFEDAAAGLPTSTLGMWAIELPRVYSDPDLEPSAIASAKLCWNPTAVEPLTDDQGKPSKDNPYYTTPASSRCNMIDPFTSSDMLSVAHYTQGYAALLTERELSVGLLRGLCDANPFYPTRYCAFGKPLSEATASRDSD</sequence>
<proteinExistence type="predicted"/>
<keyword evidence="4" id="KW-1185">Reference proteome</keyword>
<dbReference type="PROSITE" id="PS51257">
    <property type="entry name" value="PROKAR_LIPOPROTEIN"/>
    <property type="match status" value="1"/>
</dbReference>
<dbReference type="RefSeq" id="WP_012648953.1">
    <property type="nucleotide sequence ID" value="NZ_AP023283.1"/>
</dbReference>
<protein>
    <submittedName>
        <fullName evidence="3">Uncharacterized protein</fullName>
    </submittedName>
</protein>
<reference evidence="4 5" key="1">
    <citation type="submission" date="2019-11" db="EMBL/GenBank/DDBJ databases">
        <title>Whole-genome sequencing of Allorhizobium vitis.</title>
        <authorList>
            <person name="Gan H.M."/>
            <person name="Savka M.A."/>
        </authorList>
    </citation>
    <scope>NUCLEOTIDE SEQUENCE [LARGE SCALE GENOMIC DNA]</scope>
    <source>
        <strain evidence="3 5">RF2/1</strain>
        <strain evidence="2 4">T1/7</strain>
    </source>
</reference>
<evidence type="ECO:0000313" key="5">
    <source>
        <dbReference type="Proteomes" id="UP000179536"/>
    </source>
</evidence>
<dbReference type="AlphaFoldDB" id="A0ABD6HFU6"/>
<keyword evidence="1" id="KW-0175">Coiled coil</keyword>
<feature type="coiled-coil region" evidence="1">
    <location>
        <begin position="394"/>
        <end position="443"/>
    </location>
</feature>